<sequence length="278" mass="32926">MSLIYCIEYTSCILKNYAIYSQYKYIKRRRSVYGLSIDMIFGMFFLELLEIYLYAINFKFSNLSKLQYSQRYPLLYDINGNNIPVSFFLLFNNIISVTLLFFIIKQFKSYYKTENIHQGLSKGFIVYIFFIIFLGFASFCICGNKLTGRLNINYVDHLDILLIFQKYFLSSFKMVPQLSLNFMCQYTLGLSSKFELLLEVSTLLHVIENLIVLHSDKLKVVWFKIPLNFQSLYTSGWNLLFISILILQSHYFYLNNKATVPTKKETKEKNENEYPKLI</sequence>
<keyword evidence="1" id="KW-0472">Membrane</keyword>
<feature type="transmembrane region" description="Helical" evidence="1">
    <location>
        <begin position="83"/>
        <end position="104"/>
    </location>
</feature>
<feature type="transmembrane region" description="Helical" evidence="1">
    <location>
        <begin position="124"/>
        <end position="147"/>
    </location>
</feature>
<name>A0A1B7TK55_9ASCO</name>
<reference evidence="3" key="1">
    <citation type="journal article" date="2016" name="Proc. Natl. Acad. Sci. U.S.A.">
        <title>Comparative genomics of biotechnologically important yeasts.</title>
        <authorList>
            <person name="Riley R."/>
            <person name="Haridas S."/>
            <person name="Wolfe K.H."/>
            <person name="Lopes M.R."/>
            <person name="Hittinger C.T."/>
            <person name="Goeker M."/>
            <person name="Salamov A.A."/>
            <person name="Wisecaver J.H."/>
            <person name="Long T.M."/>
            <person name="Calvey C.H."/>
            <person name="Aerts A.L."/>
            <person name="Barry K.W."/>
            <person name="Choi C."/>
            <person name="Clum A."/>
            <person name="Coughlan A.Y."/>
            <person name="Deshpande S."/>
            <person name="Douglass A.P."/>
            <person name="Hanson S.J."/>
            <person name="Klenk H.-P."/>
            <person name="LaButti K.M."/>
            <person name="Lapidus A."/>
            <person name="Lindquist E.A."/>
            <person name="Lipzen A.M."/>
            <person name="Meier-Kolthoff J.P."/>
            <person name="Ohm R.A."/>
            <person name="Otillar R.P."/>
            <person name="Pangilinan J.L."/>
            <person name="Peng Y."/>
            <person name="Rokas A."/>
            <person name="Rosa C.A."/>
            <person name="Scheuner C."/>
            <person name="Sibirny A.A."/>
            <person name="Slot J.C."/>
            <person name="Stielow J.B."/>
            <person name="Sun H."/>
            <person name="Kurtzman C.P."/>
            <person name="Blackwell M."/>
            <person name="Grigoriev I.V."/>
            <person name="Jeffries T.W."/>
        </authorList>
    </citation>
    <scope>NUCLEOTIDE SEQUENCE [LARGE SCALE GENOMIC DNA]</scope>
    <source>
        <strain evidence="3">NRRL Y-1626</strain>
    </source>
</reference>
<dbReference type="OrthoDB" id="75720at2759"/>
<protein>
    <submittedName>
        <fullName evidence="2">Uncharacterized protein</fullName>
    </submittedName>
</protein>
<keyword evidence="1" id="KW-1133">Transmembrane helix</keyword>
<evidence type="ECO:0000256" key="1">
    <source>
        <dbReference type="SAM" id="Phobius"/>
    </source>
</evidence>
<evidence type="ECO:0000313" key="2">
    <source>
        <dbReference type="EMBL" id="OBA29088.1"/>
    </source>
</evidence>
<proteinExistence type="predicted"/>
<keyword evidence="3" id="KW-1185">Reference proteome</keyword>
<dbReference type="AlphaFoldDB" id="A0A1B7TK55"/>
<feature type="transmembrane region" description="Helical" evidence="1">
    <location>
        <begin position="32"/>
        <end position="55"/>
    </location>
</feature>
<dbReference type="EMBL" id="LXPE01000001">
    <property type="protein sequence ID" value="OBA29088.1"/>
    <property type="molecule type" value="Genomic_DNA"/>
</dbReference>
<accession>A0A1B7TK55</accession>
<comment type="caution">
    <text evidence="2">The sequence shown here is derived from an EMBL/GenBank/DDBJ whole genome shotgun (WGS) entry which is preliminary data.</text>
</comment>
<organism evidence="2 3">
    <name type="scientific">Hanseniaspora valbyensis NRRL Y-1626</name>
    <dbReference type="NCBI Taxonomy" id="766949"/>
    <lineage>
        <taxon>Eukaryota</taxon>
        <taxon>Fungi</taxon>
        <taxon>Dikarya</taxon>
        <taxon>Ascomycota</taxon>
        <taxon>Saccharomycotina</taxon>
        <taxon>Saccharomycetes</taxon>
        <taxon>Saccharomycodales</taxon>
        <taxon>Saccharomycodaceae</taxon>
        <taxon>Hanseniaspora</taxon>
    </lineage>
</organism>
<feature type="transmembrane region" description="Helical" evidence="1">
    <location>
        <begin position="235"/>
        <end position="254"/>
    </location>
</feature>
<keyword evidence="1" id="KW-0812">Transmembrane</keyword>
<gene>
    <name evidence="2" type="ORF">HANVADRAFT_20674</name>
</gene>
<dbReference type="Proteomes" id="UP000092321">
    <property type="component" value="Unassembled WGS sequence"/>
</dbReference>
<evidence type="ECO:0000313" key="3">
    <source>
        <dbReference type="Proteomes" id="UP000092321"/>
    </source>
</evidence>